<gene>
    <name evidence="1" type="ORF">A2008_07225</name>
</gene>
<sequence length="164" mass="18362">MSINKFRFSYKIRILNIIILAIAFAAGCAESRINSSDSDSPYLNVERPYLALKNEHFGGGYTLDNGKRSYFAGGEIFNYGRQPAYSATVRIRIYQTNAAAYDDHNIYLGDIAPAKSVVFEEKFEVISPYGDSEVTLTYQDDSKINSVVLKPGSKNINNLDKNSY</sequence>
<dbReference type="PROSITE" id="PS51257">
    <property type="entry name" value="PROKAR_LIPOPROTEIN"/>
    <property type="match status" value="1"/>
</dbReference>
<dbReference type="EMBL" id="MGFH01000200">
    <property type="protein sequence ID" value="OGM02823.1"/>
    <property type="molecule type" value="Genomic_DNA"/>
</dbReference>
<name>A0A1F7WJ24_9BACT</name>
<protein>
    <recommendedName>
        <fullName evidence="3">DUF4352 domain-containing protein</fullName>
    </recommendedName>
</protein>
<evidence type="ECO:0000313" key="1">
    <source>
        <dbReference type="EMBL" id="OGM02823.1"/>
    </source>
</evidence>
<reference evidence="1 2" key="1">
    <citation type="journal article" date="2016" name="Nat. Commun.">
        <title>Thousands of microbial genomes shed light on interconnected biogeochemical processes in an aquifer system.</title>
        <authorList>
            <person name="Anantharaman K."/>
            <person name="Brown C.T."/>
            <person name="Hug L.A."/>
            <person name="Sharon I."/>
            <person name="Castelle C.J."/>
            <person name="Probst A.J."/>
            <person name="Thomas B.C."/>
            <person name="Singh A."/>
            <person name="Wilkins M.J."/>
            <person name="Karaoz U."/>
            <person name="Brodie E.L."/>
            <person name="Williams K.H."/>
            <person name="Hubbard S.S."/>
            <person name="Banfield J.F."/>
        </authorList>
    </citation>
    <scope>NUCLEOTIDE SEQUENCE [LARGE SCALE GENOMIC DNA]</scope>
</reference>
<evidence type="ECO:0000313" key="2">
    <source>
        <dbReference type="Proteomes" id="UP000178735"/>
    </source>
</evidence>
<proteinExistence type="predicted"/>
<dbReference type="AlphaFoldDB" id="A0A1F7WJ24"/>
<comment type="caution">
    <text evidence="1">The sequence shown here is derived from an EMBL/GenBank/DDBJ whole genome shotgun (WGS) entry which is preliminary data.</text>
</comment>
<dbReference type="Proteomes" id="UP000178735">
    <property type="component" value="Unassembled WGS sequence"/>
</dbReference>
<evidence type="ECO:0008006" key="3">
    <source>
        <dbReference type="Google" id="ProtNLM"/>
    </source>
</evidence>
<organism evidence="1 2">
    <name type="scientific">Candidatus Wallbacteria bacterium GWC2_49_35</name>
    <dbReference type="NCBI Taxonomy" id="1817813"/>
    <lineage>
        <taxon>Bacteria</taxon>
        <taxon>Candidatus Walliibacteriota</taxon>
    </lineage>
</organism>
<accession>A0A1F7WJ24</accession>